<dbReference type="Gene3D" id="2.60.120.10">
    <property type="entry name" value="Jelly Rolls"/>
    <property type="match status" value="1"/>
</dbReference>
<dbReference type="PANTHER" id="PTHR24567:SF74">
    <property type="entry name" value="HTH-TYPE TRANSCRIPTIONAL REGULATOR ARCR"/>
    <property type="match status" value="1"/>
</dbReference>
<dbReference type="PANTHER" id="PTHR24567">
    <property type="entry name" value="CRP FAMILY TRANSCRIPTIONAL REGULATORY PROTEIN"/>
    <property type="match status" value="1"/>
</dbReference>
<dbReference type="InterPro" id="IPR000595">
    <property type="entry name" value="cNMP-bd_dom"/>
</dbReference>
<accession>A0ABW1PD83</accession>
<evidence type="ECO:0000313" key="7">
    <source>
        <dbReference type="Proteomes" id="UP001596220"/>
    </source>
</evidence>
<evidence type="ECO:0000256" key="2">
    <source>
        <dbReference type="ARBA" id="ARBA00023125"/>
    </source>
</evidence>
<dbReference type="SUPFAM" id="SSF51206">
    <property type="entry name" value="cAMP-binding domain-like"/>
    <property type="match status" value="1"/>
</dbReference>
<dbReference type="Pfam" id="PF00027">
    <property type="entry name" value="cNMP_binding"/>
    <property type="match status" value="1"/>
</dbReference>
<keyword evidence="2" id="KW-0238">DNA-binding</keyword>
<dbReference type="InterPro" id="IPR036388">
    <property type="entry name" value="WH-like_DNA-bd_sf"/>
</dbReference>
<evidence type="ECO:0000256" key="3">
    <source>
        <dbReference type="ARBA" id="ARBA00023163"/>
    </source>
</evidence>
<keyword evidence="3" id="KW-0804">Transcription</keyword>
<dbReference type="InterPro" id="IPR036390">
    <property type="entry name" value="WH_DNA-bd_sf"/>
</dbReference>
<dbReference type="Proteomes" id="UP001596220">
    <property type="component" value="Unassembled WGS sequence"/>
</dbReference>
<dbReference type="InterPro" id="IPR018490">
    <property type="entry name" value="cNMP-bd_dom_sf"/>
</dbReference>
<dbReference type="PROSITE" id="PS51063">
    <property type="entry name" value="HTH_CRP_2"/>
    <property type="match status" value="1"/>
</dbReference>
<dbReference type="InterPro" id="IPR012318">
    <property type="entry name" value="HTH_CRP"/>
</dbReference>
<feature type="domain" description="HTH crp-type" evidence="5">
    <location>
        <begin position="166"/>
        <end position="239"/>
    </location>
</feature>
<keyword evidence="1" id="KW-0805">Transcription regulation</keyword>
<organism evidence="6 7">
    <name type="scientific">Saccharothrix lopnurensis</name>
    <dbReference type="NCBI Taxonomy" id="1670621"/>
    <lineage>
        <taxon>Bacteria</taxon>
        <taxon>Bacillati</taxon>
        <taxon>Actinomycetota</taxon>
        <taxon>Actinomycetes</taxon>
        <taxon>Pseudonocardiales</taxon>
        <taxon>Pseudonocardiaceae</taxon>
        <taxon>Saccharothrix</taxon>
    </lineage>
</organism>
<proteinExistence type="predicted"/>
<reference evidence="7" key="1">
    <citation type="journal article" date="2019" name="Int. J. Syst. Evol. Microbiol.">
        <title>The Global Catalogue of Microorganisms (GCM) 10K type strain sequencing project: providing services to taxonomists for standard genome sequencing and annotation.</title>
        <authorList>
            <consortium name="The Broad Institute Genomics Platform"/>
            <consortium name="The Broad Institute Genome Sequencing Center for Infectious Disease"/>
            <person name="Wu L."/>
            <person name="Ma J."/>
        </authorList>
    </citation>
    <scope>NUCLEOTIDE SEQUENCE [LARGE SCALE GENOMIC DNA]</scope>
    <source>
        <strain evidence="7">CGMCC 4.7246</strain>
    </source>
</reference>
<dbReference type="Pfam" id="PF13545">
    <property type="entry name" value="HTH_Crp_2"/>
    <property type="match status" value="1"/>
</dbReference>
<dbReference type="InterPro" id="IPR014710">
    <property type="entry name" value="RmlC-like_jellyroll"/>
</dbReference>
<evidence type="ECO:0000313" key="6">
    <source>
        <dbReference type="EMBL" id="MFC6093345.1"/>
    </source>
</evidence>
<dbReference type="PROSITE" id="PS50042">
    <property type="entry name" value="CNMP_BINDING_3"/>
    <property type="match status" value="1"/>
</dbReference>
<gene>
    <name evidence="6" type="ORF">ACFP3R_29080</name>
</gene>
<evidence type="ECO:0000259" key="5">
    <source>
        <dbReference type="PROSITE" id="PS51063"/>
    </source>
</evidence>
<dbReference type="EMBL" id="JBHSQO010000041">
    <property type="protein sequence ID" value="MFC6093345.1"/>
    <property type="molecule type" value="Genomic_DNA"/>
</dbReference>
<name>A0ABW1PD83_9PSEU</name>
<dbReference type="CDD" id="cd00038">
    <property type="entry name" value="CAP_ED"/>
    <property type="match status" value="1"/>
</dbReference>
<dbReference type="SUPFAM" id="SSF46785">
    <property type="entry name" value="Winged helix' DNA-binding domain"/>
    <property type="match status" value="1"/>
</dbReference>
<evidence type="ECO:0000256" key="1">
    <source>
        <dbReference type="ARBA" id="ARBA00023015"/>
    </source>
</evidence>
<protein>
    <submittedName>
        <fullName evidence="6">Crp/Fnr family transcriptional regulator</fullName>
    </submittedName>
</protein>
<dbReference type="Gene3D" id="1.10.10.10">
    <property type="entry name" value="Winged helix-like DNA-binding domain superfamily/Winged helix DNA-binding domain"/>
    <property type="match status" value="1"/>
</dbReference>
<dbReference type="RefSeq" id="WP_380640455.1">
    <property type="nucleotide sequence ID" value="NZ_JBHSQO010000041.1"/>
</dbReference>
<keyword evidence="7" id="KW-1185">Reference proteome</keyword>
<dbReference type="InterPro" id="IPR050397">
    <property type="entry name" value="Env_Response_Regulators"/>
</dbReference>
<dbReference type="SMART" id="SM00100">
    <property type="entry name" value="cNMP"/>
    <property type="match status" value="1"/>
</dbReference>
<evidence type="ECO:0000259" key="4">
    <source>
        <dbReference type="PROSITE" id="PS50042"/>
    </source>
</evidence>
<feature type="domain" description="Cyclic nucleotide-binding" evidence="4">
    <location>
        <begin position="32"/>
        <end position="137"/>
    </location>
</feature>
<comment type="caution">
    <text evidence="6">The sequence shown here is derived from an EMBL/GenBank/DDBJ whole genome shotgun (WGS) entry which is preliminary data.</text>
</comment>
<sequence>MSTYRTPEREDGPDAGHTALEVEGSPWLRGSFLGRLPAPERHELLSAGRLVNFRPGEFLVREGDMTTSVYVLLTGMAKVTVNASSGHTTLLAIRVAGDIIGEMAPIDEAPRSASVAAALPTRAAALTGDAFLKFLGKHPKASLEMLRTISYKLRSATAARSITGGYPVTARLAQVLRDLGHAYGKPGDQGLEIHAPLTQADLAALVGASQPAVHKALRTLRDQGAIRTGYRSISIASESALDEVADSETA</sequence>